<gene>
    <name evidence="1" type="ORF">UW22_C0007G0020</name>
</gene>
<reference evidence="1 2" key="1">
    <citation type="journal article" date="2015" name="Nature">
        <title>rRNA introns, odd ribosomes, and small enigmatic genomes across a large radiation of phyla.</title>
        <authorList>
            <person name="Brown C.T."/>
            <person name="Hug L.A."/>
            <person name="Thomas B.C."/>
            <person name="Sharon I."/>
            <person name="Castelle C.J."/>
            <person name="Singh A."/>
            <person name="Wilkins M.J."/>
            <person name="Williams K.H."/>
            <person name="Banfield J.F."/>
        </authorList>
    </citation>
    <scope>NUCLEOTIDE SEQUENCE [LARGE SCALE GENOMIC DNA]</scope>
</reference>
<dbReference type="Proteomes" id="UP000034617">
    <property type="component" value="Unassembled WGS sequence"/>
</dbReference>
<accession>A0A0G1J3Y6</accession>
<name>A0A0G1J3Y6_9BACT</name>
<evidence type="ECO:0000313" key="2">
    <source>
        <dbReference type="Proteomes" id="UP000034617"/>
    </source>
</evidence>
<organism evidence="1 2">
    <name type="scientific">Candidatus Gottesmanbacteria bacterium GW2011_GWB1_44_11c</name>
    <dbReference type="NCBI Taxonomy" id="1618447"/>
    <lineage>
        <taxon>Bacteria</taxon>
        <taxon>Candidatus Gottesmaniibacteriota</taxon>
    </lineage>
</organism>
<sequence>MKKNHQCIKKPTSFQKRRFFYYDNNIMIHMSNQENRKHNTSIVTGRIDGKFLQNGDPRGGGEHSVVIHSQEFHQAITVSLQEVWARLGLTDNPILYENMGPAVIPLLKETAHVFDHHGRLKAIKETIFNQDGSIQSEARYQTR</sequence>
<proteinExistence type="predicted"/>
<evidence type="ECO:0000313" key="1">
    <source>
        <dbReference type="EMBL" id="KKT38717.1"/>
    </source>
</evidence>
<protein>
    <submittedName>
        <fullName evidence="1">Uncharacterized protein</fullName>
    </submittedName>
</protein>
<comment type="caution">
    <text evidence="1">The sequence shown here is derived from an EMBL/GenBank/DDBJ whole genome shotgun (WGS) entry which is preliminary data.</text>
</comment>
<dbReference type="EMBL" id="LCHM01000007">
    <property type="protein sequence ID" value="KKT38717.1"/>
    <property type="molecule type" value="Genomic_DNA"/>
</dbReference>
<dbReference type="AlphaFoldDB" id="A0A0G1J3Y6"/>